<dbReference type="Gene3D" id="2.102.10.10">
    <property type="entry name" value="Rieske [2Fe-2S] iron-sulphur domain"/>
    <property type="match status" value="1"/>
</dbReference>
<dbReference type="GO" id="GO:0046872">
    <property type="term" value="F:metal ion binding"/>
    <property type="evidence" value="ECO:0007669"/>
    <property type="project" value="UniProtKB-KW"/>
</dbReference>
<reference evidence="6 7" key="1">
    <citation type="submission" date="2019-10" db="EMBL/GenBank/DDBJ databases">
        <title>Draft Genome Sequence of Cytophagaceae sp. SJW1-29.</title>
        <authorList>
            <person name="Choi A."/>
        </authorList>
    </citation>
    <scope>NUCLEOTIDE SEQUENCE [LARGE SCALE GENOMIC DNA]</scope>
    <source>
        <strain evidence="6 7">SJW1-29</strain>
    </source>
</reference>
<keyword evidence="4" id="KW-0411">Iron-sulfur</keyword>
<comment type="caution">
    <text evidence="6">The sequence shown here is derived from an EMBL/GenBank/DDBJ whole genome shotgun (WGS) entry which is preliminary data.</text>
</comment>
<name>A0A7C9F3K7_9BACT</name>
<keyword evidence="1" id="KW-0001">2Fe-2S</keyword>
<evidence type="ECO:0000256" key="1">
    <source>
        <dbReference type="ARBA" id="ARBA00022714"/>
    </source>
</evidence>
<dbReference type="Proteomes" id="UP000479293">
    <property type="component" value="Unassembled WGS sequence"/>
</dbReference>
<evidence type="ECO:0000313" key="7">
    <source>
        <dbReference type="Proteomes" id="UP000479293"/>
    </source>
</evidence>
<dbReference type="SUPFAM" id="SSF50022">
    <property type="entry name" value="ISP domain"/>
    <property type="match status" value="1"/>
</dbReference>
<gene>
    <name evidence="6" type="ORF">GBK04_12080</name>
</gene>
<dbReference type="RefSeq" id="WP_152760005.1">
    <property type="nucleotide sequence ID" value="NZ_WHLY01000002.1"/>
</dbReference>
<dbReference type="InterPro" id="IPR036922">
    <property type="entry name" value="Rieske_2Fe-2S_sf"/>
</dbReference>
<sequence>METQEKKIVSRGEFLRSLGMSSSALMAFYCMGTLTACSSKDDDPTPGGNTGGNNTNAVTGTTTGSNIDFTIDLTAYKEKNLKTEGEFAVIGDAIVIALSNQKYVALSKKCTHEGFTVGYRKAENDIRCANHGSEFKLDGSVQMGPAASPLTVFKTTLSADGNSLTVKA</sequence>
<protein>
    <submittedName>
        <fullName evidence="6">Rieske 2Fe-2S domain-containing protein</fullName>
    </submittedName>
</protein>
<keyword evidence="7" id="KW-1185">Reference proteome</keyword>
<evidence type="ECO:0000256" key="2">
    <source>
        <dbReference type="ARBA" id="ARBA00022723"/>
    </source>
</evidence>
<dbReference type="PROSITE" id="PS51296">
    <property type="entry name" value="RIESKE"/>
    <property type="match status" value="1"/>
</dbReference>
<dbReference type="CDD" id="cd03467">
    <property type="entry name" value="Rieske"/>
    <property type="match status" value="1"/>
</dbReference>
<dbReference type="GO" id="GO:0051537">
    <property type="term" value="F:2 iron, 2 sulfur cluster binding"/>
    <property type="evidence" value="ECO:0007669"/>
    <property type="project" value="UniProtKB-KW"/>
</dbReference>
<organism evidence="6 7">
    <name type="scientific">Salmonirosea aquatica</name>
    <dbReference type="NCBI Taxonomy" id="2654236"/>
    <lineage>
        <taxon>Bacteria</taxon>
        <taxon>Pseudomonadati</taxon>
        <taxon>Bacteroidota</taxon>
        <taxon>Cytophagia</taxon>
        <taxon>Cytophagales</taxon>
        <taxon>Spirosomataceae</taxon>
        <taxon>Salmonirosea</taxon>
    </lineage>
</organism>
<evidence type="ECO:0000256" key="4">
    <source>
        <dbReference type="ARBA" id="ARBA00023014"/>
    </source>
</evidence>
<proteinExistence type="predicted"/>
<dbReference type="EMBL" id="WHLY01000002">
    <property type="protein sequence ID" value="MPR34085.1"/>
    <property type="molecule type" value="Genomic_DNA"/>
</dbReference>
<keyword evidence="2" id="KW-0479">Metal-binding</keyword>
<accession>A0A7C9F3K7</accession>
<dbReference type="InterPro" id="IPR017941">
    <property type="entry name" value="Rieske_2Fe-2S"/>
</dbReference>
<evidence type="ECO:0000259" key="5">
    <source>
        <dbReference type="PROSITE" id="PS51296"/>
    </source>
</evidence>
<evidence type="ECO:0000256" key="3">
    <source>
        <dbReference type="ARBA" id="ARBA00023004"/>
    </source>
</evidence>
<keyword evidence="3" id="KW-0408">Iron</keyword>
<feature type="domain" description="Rieske" evidence="5">
    <location>
        <begin position="73"/>
        <end position="164"/>
    </location>
</feature>
<dbReference type="Pfam" id="PF00355">
    <property type="entry name" value="Rieske"/>
    <property type="match status" value="1"/>
</dbReference>
<evidence type="ECO:0000313" key="6">
    <source>
        <dbReference type="EMBL" id="MPR34085.1"/>
    </source>
</evidence>
<dbReference type="AlphaFoldDB" id="A0A7C9F3K7"/>